<feature type="compositionally biased region" description="Basic residues" evidence="1">
    <location>
        <begin position="545"/>
        <end position="554"/>
    </location>
</feature>
<dbReference type="InParanoid" id="A0A0C3DQV7"/>
<dbReference type="Proteomes" id="UP000053989">
    <property type="component" value="Unassembled WGS sequence"/>
</dbReference>
<dbReference type="EMBL" id="KN822038">
    <property type="protein sequence ID" value="KIM63035.1"/>
    <property type="molecule type" value="Genomic_DNA"/>
</dbReference>
<feature type="compositionally biased region" description="Basic and acidic residues" evidence="1">
    <location>
        <begin position="555"/>
        <end position="564"/>
    </location>
</feature>
<dbReference type="HOGENOM" id="CLU_028355_0_0_1"/>
<name>A0A0C3DQV7_9AGAM</name>
<accession>A0A0C3DQV7</accession>
<evidence type="ECO:0000313" key="3">
    <source>
        <dbReference type="Proteomes" id="UP000053989"/>
    </source>
</evidence>
<organism evidence="2 3">
    <name type="scientific">Scleroderma citrinum Foug A</name>
    <dbReference type="NCBI Taxonomy" id="1036808"/>
    <lineage>
        <taxon>Eukaryota</taxon>
        <taxon>Fungi</taxon>
        <taxon>Dikarya</taxon>
        <taxon>Basidiomycota</taxon>
        <taxon>Agaricomycotina</taxon>
        <taxon>Agaricomycetes</taxon>
        <taxon>Agaricomycetidae</taxon>
        <taxon>Boletales</taxon>
        <taxon>Sclerodermatineae</taxon>
        <taxon>Sclerodermataceae</taxon>
        <taxon>Scleroderma</taxon>
    </lineage>
</organism>
<protein>
    <submittedName>
        <fullName evidence="2">Uncharacterized protein</fullName>
    </submittedName>
</protein>
<keyword evidence="3" id="KW-1185">Reference proteome</keyword>
<sequence length="600" mass="66210">MVAHGDSLKSLAHLLGWSGRMADLEDELADVHHDHDHWHRQAEEAETVSAISRQQEAAAFEQACLLFMYIPSAHPEDASGVGPSSRPLEECLVSPGGGSSSLGTIFSAINDDELPMPAPSGSSLAGQLTEVKETMFPLLGQGEVLNRVSILLNGKKYLHKHQHLHSPPLVGAIPPGTVHLFNTIDKLDKLYALVAKESNEHNSPNTRLGQRLMAWLNRYLGDADHTTRAKPSKNCIISHALMKWRPPAWVTSCGKNKREEYRKAHQAAHDGMRAQCDTPPLPLSVAPEVQQPPATSVSSSVPEVPQPPTTSLSSVTIAPTMACPRMFRVMTTSQQELPPYVPPLYLTRRSCNTNRQDGLLRGAPGWGDELTEWWDFIHHLCWCGMATRFLGIRVKADPGFVEPPSDQRLRGVILEGYFAPRFQYDSNHNGWCHNFAVDQAPSPLAIAGYLSQNGFSFQEADDLYEWAAAALHKDAMGHEADVEITSDLLVAGTTIEGPEWSLEYYEERAEPGEPQLEFQVIESLPSNTLMLLRVEEAAGYLPAPKQKKKHHSHCKTMDTDKEDSYSSFGEDSLGSDDGGPLWNPPKDDQMDVDTSSPSQM</sequence>
<gene>
    <name evidence="2" type="ORF">SCLCIDRAFT_24598</name>
</gene>
<evidence type="ECO:0000256" key="1">
    <source>
        <dbReference type="SAM" id="MobiDB-lite"/>
    </source>
</evidence>
<evidence type="ECO:0000313" key="2">
    <source>
        <dbReference type="EMBL" id="KIM63035.1"/>
    </source>
</evidence>
<feature type="region of interest" description="Disordered" evidence="1">
    <location>
        <begin position="287"/>
        <end position="313"/>
    </location>
</feature>
<proteinExistence type="predicted"/>
<feature type="region of interest" description="Disordered" evidence="1">
    <location>
        <begin position="543"/>
        <end position="600"/>
    </location>
</feature>
<feature type="compositionally biased region" description="Low complexity" evidence="1">
    <location>
        <begin position="289"/>
        <end position="303"/>
    </location>
</feature>
<dbReference type="AlphaFoldDB" id="A0A0C3DQV7"/>
<reference evidence="2 3" key="1">
    <citation type="submission" date="2014-04" db="EMBL/GenBank/DDBJ databases">
        <authorList>
            <consortium name="DOE Joint Genome Institute"/>
            <person name="Kuo A."/>
            <person name="Kohler A."/>
            <person name="Nagy L.G."/>
            <person name="Floudas D."/>
            <person name="Copeland A."/>
            <person name="Barry K.W."/>
            <person name="Cichocki N."/>
            <person name="Veneault-Fourrey C."/>
            <person name="LaButti K."/>
            <person name="Lindquist E.A."/>
            <person name="Lipzen A."/>
            <person name="Lundell T."/>
            <person name="Morin E."/>
            <person name="Murat C."/>
            <person name="Sun H."/>
            <person name="Tunlid A."/>
            <person name="Henrissat B."/>
            <person name="Grigoriev I.V."/>
            <person name="Hibbett D.S."/>
            <person name="Martin F."/>
            <person name="Nordberg H.P."/>
            <person name="Cantor M.N."/>
            <person name="Hua S.X."/>
        </authorList>
    </citation>
    <scope>NUCLEOTIDE SEQUENCE [LARGE SCALE GENOMIC DNA]</scope>
    <source>
        <strain evidence="2 3">Foug A</strain>
    </source>
</reference>
<reference evidence="3" key="2">
    <citation type="submission" date="2015-01" db="EMBL/GenBank/DDBJ databases">
        <title>Evolutionary Origins and Diversification of the Mycorrhizal Mutualists.</title>
        <authorList>
            <consortium name="DOE Joint Genome Institute"/>
            <consortium name="Mycorrhizal Genomics Consortium"/>
            <person name="Kohler A."/>
            <person name="Kuo A."/>
            <person name="Nagy L.G."/>
            <person name="Floudas D."/>
            <person name="Copeland A."/>
            <person name="Barry K.W."/>
            <person name="Cichocki N."/>
            <person name="Veneault-Fourrey C."/>
            <person name="LaButti K."/>
            <person name="Lindquist E.A."/>
            <person name="Lipzen A."/>
            <person name="Lundell T."/>
            <person name="Morin E."/>
            <person name="Murat C."/>
            <person name="Riley R."/>
            <person name="Ohm R."/>
            <person name="Sun H."/>
            <person name="Tunlid A."/>
            <person name="Henrissat B."/>
            <person name="Grigoriev I.V."/>
            <person name="Hibbett D.S."/>
            <person name="Martin F."/>
        </authorList>
    </citation>
    <scope>NUCLEOTIDE SEQUENCE [LARGE SCALE GENOMIC DNA]</scope>
    <source>
        <strain evidence="3">Foug A</strain>
    </source>
</reference>